<keyword evidence="4" id="KW-0813">Transport</keyword>
<keyword evidence="12" id="KW-1185">Reference proteome</keyword>
<feature type="domain" description="Lipid desaturase" evidence="10">
    <location>
        <begin position="581"/>
        <end position="749"/>
    </location>
</feature>
<feature type="transmembrane region" description="Helical" evidence="9">
    <location>
        <begin position="1097"/>
        <end position="1115"/>
    </location>
</feature>
<proteinExistence type="inferred from homology"/>
<feature type="compositionally biased region" description="Polar residues" evidence="8">
    <location>
        <begin position="213"/>
        <end position="228"/>
    </location>
</feature>
<feature type="transmembrane region" description="Helical" evidence="9">
    <location>
        <begin position="918"/>
        <end position="935"/>
    </location>
</feature>
<name>A0A835MHS9_9ROSI</name>
<keyword evidence="7 9" id="KW-0472">Membrane</keyword>
<feature type="transmembrane region" description="Helical" evidence="9">
    <location>
        <begin position="1066"/>
        <end position="1085"/>
    </location>
</feature>
<dbReference type="AlphaFoldDB" id="A0A835MHS9"/>
<dbReference type="InterPro" id="IPR019547">
    <property type="entry name" value="Lipid_desat"/>
</dbReference>
<keyword evidence="5 9" id="KW-0812">Transmembrane</keyword>
<accession>A0A835MHS9</accession>
<evidence type="ECO:0000256" key="2">
    <source>
        <dbReference type="ARBA" id="ARBA00007015"/>
    </source>
</evidence>
<organism evidence="11 12">
    <name type="scientific">Salix dunnii</name>
    <dbReference type="NCBI Taxonomy" id="1413687"/>
    <lineage>
        <taxon>Eukaryota</taxon>
        <taxon>Viridiplantae</taxon>
        <taxon>Streptophyta</taxon>
        <taxon>Embryophyta</taxon>
        <taxon>Tracheophyta</taxon>
        <taxon>Spermatophyta</taxon>
        <taxon>Magnoliopsida</taxon>
        <taxon>eudicotyledons</taxon>
        <taxon>Gunneridae</taxon>
        <taxon>Pentapetalae</taxon>
        <taxon>rosids</taxon>
        <taxon>fabids</taxon>
        <taxon>Malpighiales</taxon>
        <taxon>Salicaceae</taxon>
        <taxon>Saliceae</taxon>
        <taxon>Salix</taxon>
    </lineage>
</organism>
<keyword evidence="6 9" id="KW-1133">Transmembrane helix</keyword>
<sequence>MIEWVKQLKKAFGASFLWLICLIYFTQGFRSFVWTAVSYQLKDNLKLSPSASQFVSSIAFFPWSVKPLYGILSDCIPIKGRKRIPYLVIASLFSLLPWPILGLNSTLRSSQWHLTILLTVQNLGSAMADVVVDAMIAEAVPLNRATFAGDLQSISWLSMAMGGIWGSLLGGHALTNLQTEKIFLLFSVLPAIQLLSCGLVGENSADCKVFPGPSNSSNSHPVNGNGSISDEDSILLKTSDTSTSRRKKSQKKEKTRVSMSTKSRIPEKGVSLISRWFHSLKTATHSLLRAFKQPIILRPMAWFFLAQVTVPNLSTVMFYYQTEVLKLDASFLGTARVVGWLGLMLGTFTFNRYLKTMKLRKILLWAHTGLSLLTLLDIILVSRVNLAYRISDRILVISGSALADAVNQFKFMPFLILSGQLCPPGIEGTLFALFMSINNLGSTLGSFVGAGLASILNLSSGSFDNLGLGIAIQNHCLTRSPAHNLWHRKRIICSATTTTAKLKSSPNQLSFEPQFVTPPNLVASTSTPPVLNDPSLQSTWSHRYWVATGCATVLVSLGKAIVGAGHSHFWLEPMLAGYIGYIFADLGSGVYHWGIDNYGDGSTPIFGNQIEAFQGHHKWPWIITRRQFANNLHALARAVAFFVLPIDLVCNDPIVNAFVGVCSGCIMFSQQFHAWAHGTKSKLPPIVVAMQDAGLLVSRSQHGAHHRQPYNNNYCIVSGFWNEFLDKNKVFEALEMALYFKLGVRPRSWSEPTTDWTEETETASQMIEWVKQLKKAFGASFLWLICLIYFTQGFRSFVWTAVSYQLKDNLKLSPSASQFVSSIAFFPWSVKPLYGILSDCIPIKGRKRIPYLVIASLFSLLPWLVLGLNSTLRSSQWHLTILLTVQNLGSAMADVVVDAMIAETVRLERATFAGDLQSVSWLSMAMGGIWGSLLGGHALTNLQIDKIFLLFSVLPAIQLLSCGLVGENSADCKVFPEPSNSSNSLALNGNDSISDEDSILLKRSSTSTSRRRKSQKKEKTRASMSTKSRIPEKGVSLISRWFHSLKTATHSLLRAFKQPIILRPMAWFFLAQVTVPNLSTVMFYYQTEVLRLDASFLGTARVVGWVGLMLGTFTYNRYLKTMKLRKILLWAHIGLSLLTLLDIILVSRVNNAYRISDRILVISGSALADAVNQFKFMPFLILSGQLCPPGIEGTLFALFMSINNLGSTLGSFAGAGLASILNLSSGSFDNLGLGIAIQWWIS</sequence>
<dbReference type="Pfam" id="PF10520">
    <property type="entry name" value="Lipid_desat"/>
    <property type="match status" value="1"/>
</dbReference>
<evidence type="ECO:0000313" key="11">
    <source>
        <dbReference type="EMBL" id="KAF9666982.1"/>
    </source>
</evidence>
<evidence type="ECO:0000256" key="5">
    <source>
        <dbReference type="ARBA" id="ARBA00022692"/>
    </source>
</evidence>
<feature type="compositionally biased region" description="Basic residues" evidence="8">
    <location>
        <begin position="1009"/>
        <end position="1019"/>
    </location>
</feature>
<comment type="similarity">
    <text evidence="2">Belongs to the major facilitator superfamily. Folate-biopterin transporter (TC 2.A.71) family.</text>
</comment>
<evidence type="ECO:0000256" key="1">
    <source>
        <dbReference type="ARBA" id="ARBA00004141"/>
    </source>
</evidence>
<feature type="transmembrane region" description="Helical" evidence="9">
    <location>
        <begin position="54"/>
        <end position="72"/>
    </location>
</feature>
<feature type="transmembrane region" description="Helical" evidence="9">
    <location>
        <begin position="153"/>
        <end position="170"/>
    </location>
</feature>
<evidence type="ECO:0000259" key="10">
    <source>
        <dbReference type="Pfam" id="PF10520"/>
    </source>
</evidence>
<comment type="subcellular location">
    <subcellularLocation>
        <location evidence="1">Membrane</location>
        <topology evidence="1">Multi-pass membrane protein</topology>
    </subcellularLocation>
</comment>
<feature type="region of interest" description="Disordered" evidence="8">
    <location>
        <begin position="212"/>
        <end position="231"/>
    </location>
</feature>
<dbReference type="PANTHER" id="PTHR31585:SF7">
    <property type="entry name" value="FOLATE-BIOPTERIN TRANSPORTER 4-RELATED"/>
    <property type="match status" value="1"/>
</dbReference>
<dbReference type="GO" id="GO:0006631">
    <property type="term" value="P:fatty acid metabolic process"/>
    <property type="evidence" value="ECO:0007669"/>
    <property type="project" value="UniProtKB-UniPathway"/>
</dbReference>
<feature type="transmembrane region" description="Helical" evidence="9">
    <location>
        <begin position="776"/>
        <end position="799"/>
    </location>
</feature>
<dbReference type="InterPro" id="IPR004324">
    <property type="entry name" value="FBT"/>
</dbReference>
<evidence type="ECO:0000256" key="3">
    <source>
        <dbReference type="ARBA" id="ARBA00007620"/>
    </source>
</evidence>
<feature type="region of interest" description="Disordered" evidence="8">
    <location>
        <begin position="1003"/>
        <end position="1028"/>
    </location>
</feature>
<dbReference type="EMBL" id="JADGMS010000016">
    <property type="protein sequence ID" value="KAF9666982.1"/>
    <property type="molecule type" value="Genomic_DNA"/>
</dbReference>
<dbReference type="SUPFAM" id="SSF103473">
    <property type="entry name" value="MFS general substrate transporter"/>
    <property type="match status" value="2"/>
</dbReference>
<evidence type="ECO:0000256" key="9">
    <source>
        <dbReference type="SAM" id="Phobius"/>
    </source>
</evidence>
<dbReference type="InterPro" id="IPR039309">
    <property type="entry name" value="BT1"/>
</dbReference>
<feature type="transmembrane region" description="Helical" evidence="9">
    <location>
        <begin position="849"/>
        <end position="865"/>
    </location>
</feature>
<gene>
    <name evidence="11" type="ORF">SADUNF_Sadunf16G0285200</name>
</gene>
<dbReference type="NCBIfam" id="TIGR00788">
    <property type="entry name" value="fbt"/>
    <property type="match status" value="2"/>
</dbReference>
<dbReference type="OrthoDB" id="754047at2759"/>
<dbReference type="PANTHER" id="PTHR31585">
    <property type="entry name" value="FOLATE-BIOPTERIN TRANSPORTER 1, CHLOROPLASTIC"/>
    <property type="match status" value="1"/>
</dbReference>
<evidence type="ECO:0000256" key="8">
    <source>
        <dbReference type="SAM" id="MobiDB-lite"/>
    </source>
</evidence>
<dbReference type="GO" id="GO:0016020">
    <property type="term" value="C:membrane"/>
    <property type="evidence" value="ECO:0007669"/>
    <property type="project" value="UniProtKB-SubCell"/>
</dbReference>
<feature type="transmembrane region" description="Helical" evidence="9">
    <location>
        <begin position="84"/>
        <end position="100"/>
    </location>
</feature>
<feature type="region of interest" description="Disordered" evidence="8">
    <location>
        <begin position="239"/>
        <end position="260"/>
    </location>
</feature>
<dbReference type="Gene3D" id="1.20.1250.20">
    <property type="entry name" value="MFS general substrate transporter like domains"/>
    <property type="match status" value="2"/>
</dbReference>
<comment type="caution">
    <text evidence="11">The sequence shown here is derived from an EMBL/GenBank/DDBJ whole genome shotgun (WGS) entry which is preliminary data.</text>
</comment>
<feature type="transmembrane region" description="Helical" evidence="9">
    <location>
        <begin position="362"/>
        <end position="382"/>
    </location>
</feature>
<feature type="transmembrane region" description="Helical" evidence="9">
    <location>
        <begin position="1127"/>
        <end position="1146"/>
    </location>
</feature>
<feature type="transmembrane region" description="Helical" evidence="9">
    <location>
        <begin position="301"/>
        <end position="320"/>
    </location>
</feature>
<dbReference type="Pfam" id="PF03092">
    <property type="entry name" value="BT1"/>
    <property type="match status" value="2"/>
</dbReference>
<evidence type="ECO:0000313" key="12">
    <source>
        <dbReference type="Proteomes" id="UP000657918"/>
    </source>
</evidence>
<evidence type="ECO:0000256" key="6">
    <source>
        <dbReference type="ARBA" id="ARBA00022989"/>
    </source>
</evidence>
<feature type="compositionally biased region" description="Basic residues" evidence="8">
    <location>
        <begin position="244"/>
        <end position="254"/>
    </location>
</feature>
<dbReference type="Proteomes" id="UP000657918">
    <property type="component" value="Chromosome 16"/>
</dbReference>
<feature type="transmembrane region" description="Helical" evidence="9">
    <location>
        <begin position="332"/>
        <end position="350"/>
    </location>
</feature>
<feature type="transmembrane region" description="Helical" evidence="9">
    <location>
        <begin position="12"/>
        <end position="34"/>
    </location>
</feature>
<dbReference type="UniPathway" id="UPA00199"/>
<protein>
    <recommendedName>
        <fullName evidence="10">Lipid desaturase domain-containing protein</fullName>
    </recommendedName>
</protein>
<evidence type="ECO:0000256" key="7">
    <source>
        <dbReference type="ARBA" id="ARBA00023136"/>
    </source>
</evidence>
<dbReference type="InterPro" id="IPR036259">
    <property type="entry name" value="MFS_trans_sf"/>
</dbReference>
<evidence type="ECO:0000256" key="4">
    <source>
        <dbReference type="ARBA" id="ARBA00022448"/>
    </source>
</evidence>
<dbReference type="CDD" id="cd17484">
    <property type="entry name" value="MFS_FBT"/>
    <property type="match status" value="2"/>
</dbReference>
<comment type="similarity">
    <text evidence="3">Belongs to the fatty acid desaturase CarF family.</text>
</comment>
<reference evidence="11 12" key="1">
    <citation type="submission" date="2020-10" db="EMBL/GenBank/DDBJ databases">
        <title>Plant Genome Project.</title>
        <authorList>
            <person name="Zhang R.-G."/>
        </authorList>
    </citation>
    <scope>NUCLEOTIDE SEQUENCE [LARGE SCALE GENOMIC DNA]</scope>
    <source>
        <strain evidence="11">FAFU-HL-1</strain>
        <tissue evidence="11">Leaf</tissue>
    </source>
</reference>